<evidence type="ECO:0000313" key="5">
    <source>
        <dbReference type="Proteomes" id="UP000663829"/>
    </source>
</evidence>
<dbReference type="EMBL" id="CAJNOQ010011140">
    <property type="protein sequence ID" value="CAF1269464.1"/>
    <property type="molecule type" value="Genomic_DNA"/>
</dbReference>
<evidence type="ECO:0000313" key="1">
    <source>
        <dbReference type="EMBL" id="CAF1269464.1"/>
    </source>
</evidence>
<sequence length="276" mass="32651">MFLEDVINEEEISKLVAYINERVEIMIDVDVKTSYGKTIVNKQNYVIILNSFLFTNNILNDYQRNFLGCAVLFYYMTRTMRQLNDDMIKIKHISLDPGARRCSYAQLNEYTIPIHKFFYYKTYTTGGPCFDSGNGFQHLFYNGEVHFYEGIDGNDSDVIITNGARRTKWLNDMILKEFFTTYDLNQIKSCVNTKEPWHILEKGGSRGLCTVILESSNETYLYKYSVNVRPKWYYSNEVIYHTDWDWPLLNGISTIFYIESDDKYFIENKHLFQKVK</sequence>
<dbReference type="EMBL" id="CAJOBC010022650">
    <property type="protein sequence ID" value="CAF4056099.1"/>
    <property type="molecule type" value="Genomic_DNA"/>
</dbReference>
<dbReference type="Proteomes" id="UP000663829">
    <property type="component" value="Unassembled WGS sequence"/>
</dbReference>
<evidence type="ECO:0000313" key="3">
    <source>
        <dbReference type="EMBL" id="CAF4056099.1"/>
    </source>
</evidence>
<dbReference type="AlphaFoldDB" id="A0A815BEB0"/>
<dbReference type="EMBL" id="CAJNOK010023800">
    <property type="protein sequence ID" value="CAF1367897.1"/>
    <property type="molecule type" value="Genomic_DNA"/>
</dbReference>
<accession>A0A815BEB0</accession>
<dbReference type="EMBL" id="CAJOBA010045464">
    <property type="protein sequence ID" value="CAF4177229.1"/>
    <property type="molecule type" value="Genomic_DNA"/>
</dbReference>
<proteinExistence type="predicted"/>
<organism evidence="1 5">
    <name type="scientific">Didymodactylos carnosus</name>
    <dbReference type="NCBI Taxonomy" id="1234261"/>
    <lineage>
        <taxon>Eukaryota</taxon>
        <taxon>Metazoa</taxon>
        <taxon>Spiralia</taxon>
        <taxon>Gnathifera</taxon>
        <taxon>Rotifera</taxon>
        <taxon>Eurotatoria</taxon>
        <taxon>Bdelloidea</taxon>
        <taxon>Philodinida</taxon>
        <taxon>Philodinidae</taxon>
        <taxon>Didymodactylos</taxon>
    </lineage>
</organism>
<dbReference type="Proteomes" id="UP000681722">
    <property type="component" value="Unassembled WGS sequence"/>
</dbReference>
<dbReference type="Proteomes" id="UP000682733">
    <property type="component" value="Unassembled WGS sequence"/>
</dbReference>
<name>A0A815BEB0_9BILA</name>
<protein>
    <submittedName>
        <fullName evidence="1">Uncharacterized protein</fullName>
    </submittedName>
</protein>
<keyword evidence="5" id="KW-1185">Reference proteome</keyword>
<reference evidence="1" key="1">
    <citation type="submission" date="2021-02" db="EMBL/GenBank/DDBJ databases">
        <authorList>
            <person name="Nowell W R."/>
        </authorList>
    </citation>
    <scope>NUCLEOTIDE SEQUENCE</scope>
</reference>
<comment type="caution">
    <text evidence="1">The sequence shown here is derived from an EMBL/GenBank/DDBJ whole genome shotgun (WGS) entry which is preliminary data.</text>
</comment>
<gene>
    <name evidence="1" type="ORF">GPM918_LOCUS27007</name>
    <name evidence="2" type="ORF">OVA965_LOCUS31533</name>
    <name evidence="3" type="ORF">SRO942_LOCUS27264</name>
    <name evidence="4" type="ORF">TMI583_LOCUS32367</name>
</gene>
<evidence type="ECO:0000313" key="2">
    <source>
        <dbReference type="EMBL" id="CAF1367897.1"/>
    </source>
</evidence>
<evidence type="ECO:0000313" key="4">
    <source>
        <dbReference type="EMBL" id="CAF4177229.1"/>
    </source>
</evidence>
<dbReference type="Proteomes" id="UP000677228">
    <property type="component" value="Unassembled WGS sequence"/>
</dbReference>